<feature type="domain" description="Metallo-beta-lactamase" evidence="1">
    <location>
        <begin position="33"/>
        <end position="227"/>
    </location>
</feature>
<organism evidence="2 3">
    <name type="scientific">Paraclostridium ghonii</name>
    <dbReference type="NCBI Taxonomy" id="29358"/>
    <lineage>
        <taxon>Bacteria</taxon>
        <taxon>Bacillati</taxon>
        <taxon>Bacillota</taxon>
        <taxon>Clostridia</taxon>
        <taxon>Peptostreptococcales</taxon>
        <taxon>Peptostreptococcaceae</taxon>
        <taxon>Paraclostridium</taxon>
    </lineage>
</organism>
<dbReference type="Pfam" id="PF00753">
    <property type="entry name" value="Lactamase_B"/>
    <property type="match status" value="1"/>
</dbReference>
<dbReference type="InterPro" id="IPR035681">
    <property type="entry name" value="ComA-like_MBL"/>
</dbReference>
<dbReference type="InterPro" id="IPR036866">
    <property type="entry name" value="RibonucZ/Hydroxyglut_hydro"/>
</dbReference>
<dbReference type="PANTHER" id="PTHR30619">
    <property type="entry name" value="DNA INTERNALIZATION/COMPETENCE PROTEIN COMEC/REC2"/>
    <property type="match status" value="1"/>
</dbReference>
<dbReference type="PROSITE" id="PS51257">
    <property type="entry name" value="PROKAR_LIPOPROTEIN"/>
    <property type="match status" value="1"/>
</dbReference>
<gene>
    <name evidence="2" type="ORF">QOZ92_001919</name>
</gene>
<dbReference type="InterPro" id="IPR052159">
    <property type="entry name" value="Competence_DNA_uptake"/>
</dbReference>
<dbReference type="EMBL" id="JAUSWG010000007">
    <property type="protein sequence ID" value="MDQ0556803.1"/>
    <property type="molecule type" value="Genomic_DNA"/>
</dbReference>
<dbReference type="RefSeq" id="WP_307506870.1">
    <property type="nucleotide sequence ID" value="NZ_BAAACE010000005.1"/>
</dbReference>
<evidence type="ECO:0000313" key="2">
    <source>
        <dbReference type="EMBL" id="MDQ0556803.1"/>
    </source>
</evidence>
<dbReference type="InterPro" id="IPR001279">
    <property type="entry name" value="Metallo-B-lactamas"/>
</dbReference>
<reference evidence="2 3" key="1">
    <citation type="submission" date="2023-07" db="EMBL/GenBank/DDBJ databases">
        <title>Genomic Encyclopedia of Type Strains, Phase IV (KMG-IV): sequencing the most valuable type-strain genomes for metagenomic binning, comparative biology and taxonomic classification.</title>
        <authorList>
            <person name="Goeker M."/>
        </authorList>
    </citation>
    <scope>NUCLEOTIDE SEQUENCE [LARGE SCALE GENOMIC DNA]</scope>
    <source>
        <strain evidence="2 3">DSM 15049</strain>
    </source>
</reference>
<evidence type="ECO:0000313" key="3">
    <source>
        <dbReference type="Proteomes" id="UP001232584"/>
    </source>
</evidence>
<sequence length="275" mass="30784">MKRLICLTFIIITLLVGCGKKTLLSVHVIDVGQGDSILIQTPNQTNILVDGGDEDSSLIIKKFLKSKKVKNIDLVIATHPDTDHIGSLDAIINKFDISKVYLPNKETTSDAYYNLIKSCNKKNIHPQFLEKGNIINLDNNIKLTVLNPSYTHLDNNSNSIVFKLDYDKKSFLFTGDCTLENEQEILNSFNLNHIDFLKVAHHGSKNSSSENFINTISPHVAVVSCGYDNEYGHPHKETLLNFSKTNTKVYRTDKQGHLSFFSDGNTITTSSPPKE</sequence>
<name>A0ABU0N0W4_9FIRM</name>
<dbReference type="Gene3D" id="3.60.15.10">
    <property type="entry name" value="Ribonuclease Z/Hydroxyacylglutathione hydrolase-like"/>
    <property type="match status" value="1"/>
</dbReference>
<evidence type="ECO:0000259" key="1">
    <source>
        <dbReference type="SMART" id="SM00849"/>
    </source>
</evidence>
<keyword evidence="3" id="KW-1185">Reference proteome</keyword>
<accession>A0ABU0N0W4</accession>
<dbReference type="CDD" id="cd07731">
    <property type="entry name" value="ComA-like_MBL-fold"/>
    <property type="match status" value="1"/>
</dbReference>
<dbReference type="PANTHER" id="PTHR30619:SF1">
    <property type="entry name" value="RECOMBINATION PROTEIN 2"/>
    <property type="match status" value="1"/>
</dbReference>
<dbReference type="Proteomes" id="UP001232584">
    <property type="component" value="Unassembled WGS sequence"/>
</dbReference>
<proteinExistence type="predicted"/>
<comment type="caution">
    <text evidence="2">The sequence shown here is derived from an EMBL/GenBank/DDBJ whole genome shotgun (WGS) entry which is preliminary data.</text>
</comment>
<protein>
    <submittedName>
        <fullName evidence="2">Competence protein ComEC</fullName>
    </submittedName>
</protein>
<dbReference type="SMART" id="SM00849">
    <property type="entry name" value="Lactamase_B"/>
    <property type="match status" value="1"/>
</dbReference>
<dbReference type="SUPFAM" id="SSF56281">
    <property type="entry name" value="Metallo-hydrolase/oxidoreductase"/>
    <property type="match status" value="1"/>
</dbReference>